<dbReference type="RefSeq" id="WP_283714539.1">
    <property type="nucleotide sequence ID" value="NZ_JASJND010000001.1"/>
</dbReference>
<dbReference type="Proteomes" id="UP001321481">
    <property type="component" value="Unassembled WGS sequence"/>
</dbReference>
<comment type="caution">
    <text evidence="2">The sequence shown here is derived from an EMBL/GenBank/DDBJ whole genome shotgun (WGS) entry which is preliminary data.</text>
</comment>
<protein>
    <submittedName>
        <fullName evidence="2">Uncharacterized protein</fullName>
    </submittedName>
</protein>
<keyword evidence="1" id="KW-0472">Membrane</keyword>
<keyword evidence="1" id="KW-0812">Transmembrane</keyword>
<evidence type="ECO:0000313" key="3">
    <source>
        <dbReference type="Proteomes" id="UP001321481"/>
    </source>
</evidence>
<evidence type="ECO:0000256" key="1">
    <source>
        <dbReference type="SAM" id="Phobius"/>
    </source>
</evidence>
<accession>A0ABT6ZBC9</accession>
<sequence>MTPQEMIGLVGIILVFAGTVLTVIATRGKTRADAKTALDARIDARVAKQLEGAWTEIETLKTTVRELTEKDRLKSSAFARILRAIARQWPSDHGPDLDPSDIALIEDTIPPTWLRRPQNPTT</sequence>
<gene>
    <name evidence="2" type="ORF">QNI14_02140</name>
</gene>
<keyword evidence="3" id="KW-1185">Reference proteome</keyword>
<keyword evidence="1" id="KW-1133">Transmembrane helix</keyword>
<organism evidence="2 3">
    <name type="scientific">Microbacterium dauci</name>
    <dbReference type="NCBI Taxonomy" id="3048008"/>
    <lineage>
        <taxon>Bacteria</taxon>
        <taxon>Bacillati</taxon>
        <taxon>Actinomycetota</taxon>
        <taxon>Actinomycetes</taxon>
        <taxon>Micrococcales</taxon>
        <taxon>Microbacteriaceae</taxon>
        <taxon>Microbacterium</taxon>
    </lineage>
</organism>
<feature type="transmembrane region" description="Helical" evidence="1">
    <location>
        <begin position="6"/>
        <end position="25"/>
    </location>
</feature>
<evidence type="ECO:0000313" key="2">
    <source>
        <dbReference type="EMBL" id="MDJ1113248.1"/>
    </source>
</evidence>
<name>A0ABT6ZBC9_9MICO</name>
<reference evidence="2 3" key="1">
    <citation type="submission" date="2023-05" db="EMBL/GenBank/DDBJ databases">
        <title>Microbacterium dauci sp.nov., Isolated from Carrot Rhizosphere Soil.</title>
        <authorList>
            <person name="Xiao Z."/>
            <person name="Zheng J."/>
        </authorList>
    </citation>
    <scope>NUCLEOTIDE SEQUENCE [LARGE SCALE GENOMIC DNA]</scope>
    <source>
        <strain evidence="2 3">LX3-4</strain>
    </source>
</reference>
<dbReference type="EMBL" id="JASJND010000001">
    <property type="protein sequence ID" value="MDJ1113248.1"/>
    <property type="molecule type" value="Genomic_DNA"/>
</dbReference>
<proteinExistence type="predicted"/>